<dbReference type="AlphaFoldDB" id="D0I4V6"/>
<accession>D0I4V6</accession>
<name>D0I4V6_GRIHO</name>
<proteinExistence type="predicted"/>
<evidence type="ECO:0000313" key="2">
    <source>
        <dbReference type="Proteomes" id="UP000003604"/>
    </source>
</evidence>
<organism evidence="1 2">
    <name type="scientific">Grimontia hollisae CIP 101886</name>
    <dbReference type="NCBI Taxonomy" id="675812"/>
    <lineage>
        <taxon>Bacteria</taxon>
        <taxon>Pseudomonadati</taxon>
        <taxon>Pseudomonadota</taxon>
        <taxon>Gammaproteobacteria</taxon>
        <taxon>Vibrionales</taxon>
        <taxon>Vibrionaceae</taxon>
        <taxon>Grimontia</taxon>
    </lineage>
</organism>
<evidence type="ECO:0000313" key="1">
    <source>
        <dbReference type="EMBL" id="EEY73523.1"/>
    </source>
</evidence>
<gene>
    <name evidence="1" type="ORF">VHA_000773</name>
</gene>
<reference evidence="1 2" key="1">
    <citation type="submission" date="2009-10" db="EMBL/GenBank/DDBJ databases">
        <authorList>
            <consortium name="Los Alamos National Laboratory (LANL)"/>
            <consortium name="National Microbial Pathogen Data Resource (NMPDR)"/>
            <person name="Saunders E.H."/>
            <person name="Munk A.C."/>
            <person name="Tapia R."/>
            <person name="Green L."/>
            <person name="Rogers Y."/>
            <person name="Detter J.C."/>
            <person name="Bruce D."/>
            <person name="Brettin T.S."/>
            <person name="Colwell R.R."/>
            <person name="Huq A."/>
            <person name="Grim C.J."/>
            <person name="Hasan N.A."/>
            <person name="Bartels D."/>
            <person name="Vonstein V."/>
        </authorList>
    </citation>
    <scope>NUCLEOTIDE SEQUENCE [LARGE SCALE GENOMIC DNA]</scope>
    <source>
        <strain evidence="1 2">CIP 101886</strain>
    </source>
</reference>
<keyword evidence="2" id="KW-1185">Reference proteome</keyword>
<dbReference type="Proteomes" id="UP000003604">
    <property type="component" value="Unassembled WGS sequence"/>
</dbReference>
<dbReference type="EMBL" id="ADAQ01000009">
    <property type="protein sequence ID" value="EEY73523.1"/>
    <property type="molecule type" value="Genomic_DNA"/>
</dbReference>
<comment type="caution">
    <text evidence="1">The sequence shown here is derived from an EMBL/GenBank/DDBJ whole genome shotgun (WGS) entry which is preliminary data.</text>
</comment>
<protein>
    <submittedName>
        <fullName evidence="1">Uncharacterized protein</fullName>
    </submittedName>
</protein>
<sequence>MRPCEGLIPEGRKGVLTICMFNCKEVETWYTKLRSKDGELV</sequence>